<dbReference type="EMBL" id="CADEPM010000005">
    <property type="protein sequence ID" value="CAB3406221.1"/>
    <property type="molecule type" value="Genomic_DNA"/>
</dbReference>
<feature type="chain" id="PRO_5035805443" description="EGF-like domain-containing protein" evidence="4">
    <location>
        <begin position="24"/>
        <end position="1858"/>
    </location>
</feature>
<feature type="compositionally biased region" description="Polar residues" evidence="2">
    <location>
        <begin position="233"/>
        <end position="264"/>
    </location>
</feature>
<feature type="compositionally biased region" description="Low complexity" evidence="2">
    <location>
        <begin position="178"/>
        <end position="203"/>
    </location>
</feature>
<feature type="compositionally biased region" description="Polar residues" evidence="2">
    <location>
        <begin position="599"/>
        <end position="608"/>
    </location>
</feature>
<feature type="compositionally biased region" description="Low complexity" evidence="2">
    <location>
        <begin position="51"/>
        <end position="136"/>
    </location>
</feature>
<reference evidence="6 7" key="1">
    <citation type="submission" date="2020-04" db="EMBL/GenBank/DDBJ databases">
        <authorList>
            <person name="Laetsch R D."/>
            <person name="Stevens L."/>
            <person name="Kumar S."/>
            <person name="Blaxter L. M."/>
        </authorList>
    </citation>
    <scope>NUCLEOTIDE SEQUENCE [LARGE SCALE GENOMIC DNA]</scope>
</reference>
<evidence type="ECO:0000256" key="4">
    <source>
        <dbReference type="SAM" id="SignalP"/>
    </source>
</evidence>
<dbReference type="GO" id="GO:0034993">
    <property type="term" value="C:meiotic nuclear membrane microtubule tethering complex"/>
    <property type="evidence" value="ECO:0007669"/>
    <property type="project" value="TreeGrafter"/>
</dbReference>
<dbReference type="PROSITE" id="PS50026">
    <property type="entry name" value="EGF_3"/>
    <property type="match status" value="1"/>
</dbReference>
<feature type="compositionally biased region" description="Low complexity" evidence="2">
    <location>
        <begin position="400"/>
        <end position="409"/>
    </location>
</feature>
<keyword evidence="3" id="KW-1133">Transmembrane helix</keyword>
<protein>
    <recommendedName>
        <fullName evidence="5">EGF-like domain-containing protein</fullName>
    </recommendedName>
</protein>
<feature type="compositionally biased region" description="Polar residues" evidence="2">
    <location>
        <begin position="332"/>
        <end position="395"/>
    </location>
</feature>
<feature type="compositionally biased region" description="Polar residues" evidence="2">
    <location>
        <begin position="204"/>
        <end position="223"/>
    </location>
</feature>
<feature type="compositionally biased region" description="Polar residues" evidence="2">
    <location>
        <begin position="467"/>
        <end position="495"/>
    </location>
</feature>
<feature type="compositionally biased region" description="Polar residues" evidence="2">
    <location>
        <begin position="616"/>
        <end position="632"/>
    </location>
</feature>
<feature type="domain" description="EGF-like" evidence="5">
    <location>
        <begin position="1060"/>
        <end position="1096"/>
    </location>
</feature>
<keyword evidence="4" id="KW-0732">Signal</keyword>
<keyword evidence="7" id="KW-1185">Reference proteome</keyword>
<feature type="compositionally biased region" description="Polar residues" evidence="2">
    <location>
        <begin position="685"/>
        <end position="703"/>
    </location>
</feature>
<feature type="compositionally biased region" description="Polar residues" evidence="2">
    <location>
        <begin position="559"/>
        <end position="587"/>
    </location>
</feature>
<comment type="caution">
    <text evidence="6">The sequence shown here is derived from an EMBL/GenBank/DDBJ whole genome shotgun (WGS) entry which is preliminary data.</text>
</comment>
<feature type="region of interest" description="Disordered" evidence="2">
    <location>
        <begin position="779"/>
        <end position="802"/>
    </location>
</feature>
<dbReference type="OrthoDB" id="5845450at2759"/>
<keyword evidence="3" id="KW-0472">Membrane</keyword>
<feature type="transmembrane region" description="Helical" evidence="3">
    <location>
        <begin position="1279"/>
        <end position="1305"/>
    </location>
</feature>
<keyword evidence="1" id="KW-0245">EGF-like domain</keyword>
<dbReference type="InterPro" id="IPR045119">
    <property type="entry name" value="SUN1-5"/>
</dbReference>
<feature type="compositionally biased region" description="Basic and acidic residues" evidence="2">
    <location>
        <begin position="639"/>
        <end position="656"/>
    </location>
</feature>
<feature type="signal peptide" evidence="4">
    <location>
        <begin position="1"/>
        <end position="23"/>
    </location>
</feature>
<feature type="transmembrane region" description="Helical" evidence="3">
    <location>
        <begin position="1339"/>
        <end position="1357"/>
    </location>
</feature>
<dbReference type="GO" id="GO:0043495">
    <property type="term" value="F:protein-membrane adaptor activity"/>
    <property type="evidence" value="ECO:0007669"/>
    <property type="project" value="TreeGrafter"/>
</dbReference>
<organism evidence="6 7">
    <name type="scientific">Caenorhabditis bovis</name>
    <dbReference type="NCBI Taxonomy" id="2654633"/>
    <lineage>
        <taxon>Eukaryota</taxon>
        <taxon>Metazoa</taxon>
        <taxon>Ecdysozoa</taxon>
        <taxon>Nematoda</taxon>
        <taxon>Chromadorea</taxon>
        <taxon>Rhabditida</taxon>
        <taxon>Rhabditina</taxon>
        <taxon>Rhabditomorpha</taxon>
        <taxon>Rhabditoidea</taxon>
        <taxon>Rhabditidae</taxon>
        <taxon>Peloderinae</taxon>
        <taxon>Caenorhabditis</taxon>
    </lineage>
</organism>
<feature type="compositionally biased region" description="Basic and acidic residues" evidence="2">
    <location>
        <begin position="709"/>
        <end position="721"/>
    </location>
</feature>
<keyword evidence="1" id="KW-1015">Disulfide bond</keyword>
<dbReference type="PANTHER" id="PTHR12911">
    <property type="entry name" value="SAD1/UNC-84-LIKE PROTEIN-RELATED"/>
    <property type="match status" value="1"/>
</dbReference>
<feature type="compositionally biased region" description="Polar residues" evidence="2">
    <location>
        <begin position="722"/>
        <end position="736"/>
    </location>
</feature>
<feature type="disulfide bond" evidence="1">
    <location>
        <begin position="1086"/>
        <end position="1095"/>
    </location>
</feature>
<evidence type="ECO:0000313" key="7">
    <source>
        <dbReference type="Proteomes" id="UP000494206"/>
    </source>
</evidence>
<feature type="compositionally biased region" description="Low complexity" evidence="2">
    <location>
        <begin position="284"/>
        <end position="322"/>
    </location>
</feature>
<feature type="compositionally biased region" description="Low complexity" evidence="2">
    <location>
        <begin position="658"/>
        <end position="684"/>
    </location>
</feature>
<comment type="caution">
    <text evidence="1">Lacks conserved residue(s) required for the propagation of feature annotation.</text>
</comment>
<feature type="transmembrane region" description="Helical" evidence="3">
    <location>
        <begin position="1369"/>
        <end position="1390"/>
    </location>
</feature>
<evidence type="ECO:0000259" key="5">
    <source>
        <dbReference type="PROSITE" id="PS50026"/>
    </source>
</evidence>
<evidence type="ECO:0000256" key="2">
    <source>
        <dbReference type="SAM" id="MobiDB-lite"/>
    </source>
</evidence>
<dbReference type="PANTHER" id="PTHR12911:SF8">
    <property type="entry name" value="KLAROID PROTEIN-RELATED"/>
    <property type="match status" value="1"/>
</dbReference>
<evidence type="ECO:0000256" key="3">
    <source>
        <dbReference type="SAM" id="Phobius"/>
    </source>
</evidence>
<gene>
    <name evidence="6" type="ORF">CBOVIS_LOCUS8323</name>
</gene>
<name>A0A8S1F2Q5_9PELO</name>
<feature type="region of interest" description="Disordered" evidence="2">
    <location>
        <begin position="51"/>
        <end position="429"/>
    </location>
</feature>
<feature type="compositionally biased region" description="Low complexity" evidence="2">
    <location>
        <begin position="265"/>
        <end position="277"/>
    </location>
</feature>
<feature type="compositionally biased region" description="Low complexity" evidence="2">
    <location>
        <begin position="779"/>
        <end position="800"/>
    </location>
</feature>
<evidence type="ECO:0000256" key="1">
    <source>
        <dbReference type="PROSITE-ProRule" id="PRU00076"/>
    </source>
</evidence>
<proteinExistence type="predicted"/>
<sequence length="1858" mass="208909">MQLSKFVFLVVLAIYFHQPETAALRYINYGELPNVFCPTSSTTVTTIATTSLEESTETTSNTPSTTEVEFSTSTSEATFSPTTTDATSTISTPTTDTTDTSSSTMITTDATTTISSPSTGNPSSMTSSATVSTSSTFDNDQVVTTETTSGLNLTSTRVDPETSTKPLSSTEIPSTQKSSMSSQATESSTKISTTSLETDSTSTVHDSTLTTQTVRGESTSKSLETSERLLISTLPQTSQAETESIATDSTSTTSLNEMTSTTSNDSTITKSTISESSTTDDVDIFSSTSSTTEASGETTTETEDSSSFHYSSSESSSTIGSSPTEAIESTGEETTSPASATSEAVSTNEIRMVNTTSTIEKSTSVTSSAEQSEPTTSVATTDSDVLTRIEMTTNVETKEATGSTTTNEETTARGVETSKISAKSTPASEATITSIPISSTTIDSGISTKSETTVGAEELSTGKTEEITTSGNVVTESSSRMSTNGIEESTTQDSYETTERSESKSTVEIGKLPSSTTDAVTESSRRMSTNGIGESTTQDSYETTERSESKSTVEIGKLPSSTTDAVAESSSGMSTNGIGESTTQDSYETTERSESRSTANVEKLTTTGVDAEKESSSTMNREQIEESTTPKTTTEDIEDRSSEGKSTKETTTKDYEESVSSTKSTSTSEITSSITPTIESPTDSDLFSTTNPYGRTSRITWPRSTSSKSEAEKTTEHEMSRKTTNSVIRSETTITRTRMDNPTIGPQFEQTTTYFMADGTRKTETKMTTPTQLMTELKTRVTPSGASEATTSSPSSTTPTNVCPDGMIEGRLFCYGFVNTFHTYSYNFGTCKQNFGAKSNLVPKYAMYDPIDRVLLMNMTRLYMNNTILFADSEGGPKHRQNKKVEIVDLSKFPTNPKTKVVGFGETIDEITPICRVPKYGKNVQCSTGSMYTIEDLGELVKIPPKNNTLYEIGETLRLTCKKSDCEKQNWDLKCANSGWWVPSPETITCVRKRGAAFVPENPVGVYRELVEDCSMCSWYGTKKCTEVGINNATSVREYKCECKEKFNGYWCEVKGEWCGIDDKANDYCSNNGKCVNELENAVCECDYGMGSEKCEFNRTTFGWNIYGWLSGASISINVFWILLVLWLIVASLTLTEIKENDDRFSTIIRCRHWTVLFYALAFAIGRKPQILGLVSSGCDFYFFLIHGAALMATAFHASEIVAYQGTVLCRQRNGWSSWDDFMLTDSSSRNILCFLGIPIYGAVIIAFTVYAISISSNPLGVTTTWSCLGQLHQVNTTAAFVMLLFNFCIVLVGVVFIWVVHRFADQNEIHRWKRQAWWQHYAPTKIELTAKVTRQRRFVQLLPVLFFFQYLFGVLSTSYPEVQWFDRAFAGFMWSYIALFLLQIVYLNARSWSKLCNFMMKYFPKCMSPNFNTVTLYSRDETLQWLRPNRYRREKENEFEKKRKTAVKERMKLIERRERMMKNFPLLPNRLLPHIPDEQPIEMDDEYEFDPRGCKDSKEFLPKYLRDVLRLTIIRHYCTMRLKKRSRMSKIDCAVHVGVKEYQHFKDTWISKKRDAPALAQLGILVAHTISDIVSDDWICYRREKPEEHSKLDDLRKDNPGLYHYLKDQRMRPWWPYKKTSDDYADDAYRAILTTTTYRQTKGNTPAVYYKNRIQEYISFVFQPLPLYVVRFPYIRTLAIWEARQKMQIEQDEEDNEPWKRIYETDPWFAALSDYEKKAIRSEFKVYKSTRGTSNFNPRELGFDNMLSAFWEYRKLGFIGPREKSVMVTPEFNHPLCSNRKRFAEEVDSYQIRQYYYCQHIGLDELYDPDMDYQSEENWHSLEMQHVANPTEFGINDIPQATREKLRKRRFAKNKYF</sequence>
<evidence type="ECO:0000313" key="6">
    <source>
        <dbReference type="EMBL" id="CAB3406221.1"/>
    </source>
</evidence>
<feature type="transmembrane region" description="Helical" evidence="3">
    <location>
        <begin position="1106"/>
        <end position="1135"/>
    </location>
</feature>
<feature type="compositionally biased region" description="Polar residues" evidence="2">
    <location>
        <begin position="137"/>
        <end position="177"/>
    </location>
</feature>
<feature type="transmembrane region" description="Helical" evidence="3">
    <location>
        <begin position="1232"/>
        <end position="1253"/>
    </location>
</feature>
<dbReference type="CDD" id="cd00053">
    <property type="entry name" value="EGF"/>
    <property type="match status" value="1"/>
</dbReference>
<dbReference type="Gene3D" id="2.10.25.10">
    <property type="entry name" value="Laminin"/>
    <property type="match status" value="1"/>
</dbReference>
<feature type="compositionally biased region" description="Polar residues" evidence="2">
    <location>
        <begin position="513"/>
        <end position="541"/>
    </location>
</feature>
<feature type="region of interest" description="Disordered" evidence="2">
    <location>
        <begin position="441"/>
        <end position="746"/>
    </location>
</feature>
<feature type="transmembrane region" description="Helical" evidence="3">
    <location>
        <begin position="1181"/>
        <end position="1204"/>
    </location>
</feature>
<dbReference type="Proteomes" id="UP000494206">
    <property type="component" value="Unassembled WGS sequence"/>
</dbReference>
<keyword evidence="3" id="KW-0812">Transmembrane</keyword>
<dbReference type="InterPro" id="IPR000742">
    <property type="entry name" value="EGF"/>
</dbReference>
<accession>A0A8S1F2Q5</accession>
<feature type="compositionally biased region" description="Polar residues" evidence="2">
    <location>
        <begin position="418"/>
        <end position="429"/>
    </location>
</feature>